<evidence type="ECO:0000256" key="6">
    <source>
        <dbReference type="SAM" id="Phobius"/>
    </source>
</evidence>
<dbReference type="EMBL" id="UOEX01000284">
    <property type="protein sequence ID" value="VAW39503.1"/>
    <property type="molecule type" value="Genomic_DNA"/>
</dbReference>
<keyword evidence="4 6" id="KW-1133">Transmembrane helix</keyword>
<dbReference type="Gene3D" id="1.20.1530.10">
    <property type="entry name" value="Na+/H+ antiporter like domain"/>
    <property type="match status" value="1"/>
</dbReference>
<feature type="transmembrane region" description="Helical" evidence="6">
    <location>
        <begin position="166"/>
        <end position="188"/>
    </location>
</feature>
<sequence>MFETECEQAPALPMIGGPYQKFFKKIVTGGILLLCTTLLALLWSGMAPEHYQHFWHTPLSISVGSLSISKSLLHWIDELLMALFFFTVGLEIKREIMIGELSSFRKAVLPVAAAIGGMLLPAVIFYIFNYNTETAAGWGIPMATDIAFALAVLSLVKNRVPYGVRIFLSALAIADDMGAVLVIAIFYTKSIAWEYFIIAAVCLVLLAIANRLWIRHTLVYAILGAGVWFSFMAAGIHATVAGVVVAMFIPARGRYDTDCFLRVVNKALSRFNCRMGDCGRTILLEQTHLNAVQNIENACAKTITPLQRLEHFLGSWVSLLILPLFALANAGMHIDLNTLYSTLSAPLSLGIIFGLTLGKPLGIFLFTFVTAKLLKTPLTQGMNWGHILGIGMLGGIGFTMSIFITSLSYSNPDFQEMAKAGILTATALSSILGLLVLAALSKKRKKMVS</sequence>
<dbReference type="PANTHER" id="PTHR30341:SF0">
    <property type="entry name" value="NA(+)_H(+) ANTIPORTER NHAA"/>
    <property type="match status" value="1"/>
</dbReference>
<accession>A0A3B0VGQ9</accession>
<evidence type="ECO:0000256" key="5">
    <source>
        <dbReference type="ARBA" id="ARBA00023136"/>
    </source>
</evidence>
<feature type="transmembrane region" description="Helical" evidence="6">
    <location>
        <begin position="26"/>
        <end position="46"/>
    </location>
</feature>
<protein>
    <submittedName>
        <fullName evidence="7">Na+/H+ antiporter NhaA type</fullName>
    </submittedName>
</protein>
<dbReference type="PANTHER" id="PTHR30341">
    <property type="entry name" value="SODIUM ION/PROTON ANTIPORTER NHAA-RELATED"/>
    <property type="match status" value="1"/>
</dbReference>
<proteinExistence type="inferred from homology"/>
<keyword evidence="3 6" id="KW-0812">Transmembrane</keyword>
<dbReference type="GO" id="GO:0005886">
    <property type="term" value="C:plasma membrane"/>
    <property type="evidence" value="ECO:0007669"/>
    <property type="project" value="UniProtKB-SubCell"/>
</dbReference>
<evidence type="ECO:0000256" key="4">
    <source>
        <dbReference type="ARBA" id="ARBA00022989"/>
    </source>
</evidence>
<name>A0A3B0VGQ9_9ZZZZ</name>
<keyword evidence="5 6" id="KW-0472">Membrane</keyword>
<feature type="transmembrane region" description="Helical" evidence="6">
    <location>
        <begin position="311"/>
        <end position="331"/>
    </location>
</feature>
<feature type="transmembrane region" description="Helical" evidence="6">
    <location>
        <begin position="195"/>
        <end position="214"/>
    </location>
</feature>
<evidence type="ECO:0000256" key="2">
    <source>
        <dbReference type="ARBA" id="ARBA00022475"/>
    </source>
</evidence>
<keyword evidence="2" id="KW-1003">Cell membrane</keyword>
<feature type="transmembrane region" description="Helical" evidence="6">
    <location>
        <begin position="107"/>
        <end position="128"/>
    </location>
</feature>
<evidence type="ECO:0000256" key="1">
    <source>
        <dbReference type="ARBA" id="ARBA00004429"/>
    </source>
</evidence>
<evidence type="ECO:0000313" key="7">
    <source>
        <dbReference type="EMBL" id="VAW39503.1"/>
    </source>
</evidence>
<gene>
    <name evidence="7" type="ORF">MNBD_DELTA03-241</name>
</gene>
<dbReference type="NCBIfam" id="TIGR00773">
    <property type="entry name" value="NhaA"/>
    <property type="match status" value="1"/>
</dbReference>
<comment type="subcellular location">
    <subcellularLocation>
        <location evidence="1">Cell inner membrane</location>
        <topology evidence="1">Multi-pass membrane protein</topology>
    </subcellularLocation>
</comment>
<feature type="transmembrane region" description="Helical" evidence="6">
    <location>
        <begin position="351"/>
        <end position="374"/>
    </location>
</feature>
<feature type="transmembrane region" description="Helical" evidence="6">
    <location>
        <begin position="220"/>
        <end position="249"/>
    </location>
</feature>
<dbReference type="InterPro" id="IPR004670">
    <property type="entry name" value="NhaA"/>
</dbReference>
<dbReference type="AlphaFoldDB" id="A0A3B0VGQ9"/>
<dbReference type="InterPro" id="IPR023171">
    <property type="entry name" value="Na/H_antiporter_dom_sf"/>
</dbReference>
<feature type="transmembrane region" description="Helical" evidence="6">
    <location>
        <begin position="386"/>
        <end position="409"/>
    </location>
</feature>
<reference evidence="7" key="1">
    <citation type="submission" date="2018-06" db="EMBL/GenBank/DDBJ databases">
        <authorList>
            <person name="Zhirakovskaya E."/>
        </authorList>
    </citation>
    <scope>NUCLEOTIDE SEQUENCE</scope>
</reference>
<dbReference type="HAMAP" id="MF_01844">
    <property type="entry name" value="NhaA"/>
    <property type="match status" value="1"/>
</dbReference>
<organism evidence="7">
    <name type="scientific">hydrothermal vent metagenome</name>
    <dbReference type="NCBI Taxonomy" id="652676"/>
    <lineage>
        <taxon>unclassified sequences</taxon>
        <taxon>metagenomes</taxon>
        <taxon>ecological metagenomes</taxon>
    </lineage>
</organism>
<dbReference type="GO" id="GO:0015385">
    <property type="term" value="F:sodium:proton antiporter activity"/>
    <property type="evidence" value="ECO:0007669"/>
    <property type="project" value="TreeGrafter"/>
</dbReference>
<dbReference type="GO" id="GO:0006885">
    <property type="term" value="P:regulation of pH"/>
    <property type="evidence" value="ECO:0007669"/>
    <property type="project" value="InterPro"/>
</dbReference>
<dbReference type="Pfam" id="PF06965">
    <property type="entry name" value="Na_H_antiport_1"/>
    <property type="match status" value="1"/>
</dbReference>
<evidence type="ECO:0000256" key="3">
    <source>
        <dbReference type="ARBA" id="ARBA00022692"/>
    </source>
</evidence>
<feature type="transmembrane region" description="Helical" evidence="6">
    <location>
        <begin position="421"/>
        <end position="440"/>
    </location>
</feature>